<dbReference type="PANTHER" id="PTHR23517:SF10">
    <property type="entry name" value="MAJOR FACILITATOR SUPERFAMILY (MFS) PROFILE DOMAIN-CONTAINING PROTEIN"/>
    <property type="match status" value="1"/>
</dbReference>
<keyword evidence="10" id="KW-1185">Reference proteome</keyword>
<feature type="transmembrane region" description="Helical" evidence="7">
    <location>
        <begin position="84"/>
        <end position="102"/>
    </location>
</feature>
<feature type="transmembrane region" description="Helical" evidence="7">
    <location>
        <begin position="266"/>
        <end position="289"/>
    </location>
</feature>
<feature type="transmembrane region" description="Helical" evidence="7">
    <location>
        <begin position="296"/>
        <end position="313"/>
    </location>
</feature>
<dbReference type="SUPFAM" id="SSF103473">
    <property type="entry name" value="MFS general substrate transporter"/>
    <property type="match status" value="1"/>
</dbReference>
<feature type="transmembrane region" description="Helical" evidence="7">
    <location>
        <begin position="170"/>
        <end position="188"/>
    </location>
</feature>
<dbReference type="InterPro" id="IPR020846">
    <property type="entry name" value="MFS_dom"/>
</dbReference>
<dbReference type="Pfam" id="PF07690">
    <property type="entry name" value="MFS_1"/>
    <property type="match status" value="1"/>
</dbReference>
<feature type="transmembrane region" description="Helical" evidence="7">
    <location>
        <begin position="381"/>
        <end position="402"/>
    </location>
</feature>
<dbReference type="InterPro" id="IPR050171">
    <property type="entry name" value="MFS_Transporters"/>
</dbReference>
<evidence type="ECO:0000256" key="1">
    <source>
        <dbReference type="ARBA" id="ARBA00004651"/>
    </source>
</evidence>
<feature type="transmembrane region" description="Helical" evidence="7">
    <location>
        <begin position="17"/>
        <end position="38"/>
    </location>
</feature>
<comment type="subcellular location">
    <subcellularLocation>
        <location evidence="1">Cell membrane</location>
        <topology evidence="1">Multi-pass membrane protein</topology>
    </subcellularLocation>
</comment>
<evidence type="ECO:0000313" key="10">
    <source>
        <dbReference type="Proteomes" id="UP001597343"/>
    </source>
</evidence>
<dbReference type="InterPro" id="IPR036259">
    <property type="entry name" value="MFS_trans_sf"/>
</dbReference>
<feature type="transmembrane region" description="Helical" evidence="7">
    <location>
        <begin position="50"/>
        <end position="72"/>
    </location>
</feature>
<keyword evidence="2" id="KW-0813">Transport</keyword>
<dbReference type="PROSITE" id="PS50850">
    <property type="entry name" value="MFS"/>
    <property type="match status" value="1"/>
</dbReference>
<evidence type="ECO:0000259" key="8">
    <source>
        <dbReference type="PROSITE" id="PS50850"/>
    </source>
</evidence>
<dbReference type="PRINTS" id="PR01035">
    <property type="entry name" value="TCRTETA"/>
</dbReference>
<evidence type="ECO:0000256" key="2">
    <source>
        <dbReference type="ARBA" id="ARBA00022448"/>
    </source>
</evidence>
<sequence>MAITTRFRGALNSYPKLLWFLAFGAFLNVAGLSFIWPLNSIYIHEELGKPLTVAGIVLLLHSAGASIGQLVGGTLFDKIGGRPVLLIGLFGSAGLMSLIGFFDSWPLYVTVMVLYGLTASLVFPAMNALAAKSWPEGGRRAFNFIYVANNLGVAAGTAIGGLVASYSFKLAFFSAAITFLLFAIFVIFKIQDRPSKKEADQAAPAAHASAHETAATSALVEPKIPWVPVLSLFVGLLVAWIVYVQWQTSISVHMQANGIELSAYSVLWTLNGALIFLGQPLLAFAIKYFRSLASQMYLGTALFLLCFALLLTADHYLIYVAGMVILTFGEMLLWPGIPAAVSQLSPPSRAGFLQGVIGSGATAGRMLGPLLGGLLYDNTSFFNLLLVMVILLALPTLCFTIYSRTSKRKERT</sequence>
<reference evidence="10" key="1">
    <citation type="journal article" date="2019" name="Int. J. Syst. Evol. Microbiol.">
        <title>The Global Catalogue of Microorganisms (GCM) 10K type strain sequencing project: providing services to taxonomists for standard genome sequencing and annotation.</title>
        <authorList>
            <consortium name="The Broad Institute Genomics Platform"/>
            <consortium name="The Broad Institute Genome Sequencing Center for Infectious Disease"/>
            <person name="Wu L."/>
            <person name="Ma J."/>
        </authorList>
    </citation>
    <scope>NUCLEOTIDE SEQUENCE [LARGE SCALE GENOMIC DNA]</scope>
    <source>
        <strain evidence="10">CGMCC 1.13574</strain>
    </source>
</reference>
<feature type="transmembrane region" description="Helical" evidence="7">
    <location>
        <begin position="226"/>
        <end position="246"/>
    </location>
</feature>
<keyword evidence="3" id="KW-1003">Cell membrane</keyword>
<keyword evidence="4 7" id="KW-0812">Transmembrane</keyword>
<feature type="domain" description="Major facilitator superfamily (MFS) profile" evidence="8">
    <location>
        <begin position="17"/>
        <end position="407"/>
    </location>
</feature>
<protein>
    <submittedName>
        <fullName evidence="9">MFS transporter</fullName>
    </submittedName>
</protein>
<organism evidence="9 10">
    <name type="scientific">Tumebacillus lipolyticus</name>
    <dbReference type="NCBI Taxonomy" id="1280370"/>
    <lineage>
        <taxon>Bacteria</taxon>
        <taxon>Bacillati</taxon>
        <taxon>Bacillota</taxon>
        <taxon>Bacilli</taxon>
        <taxon>Bacillales</taxon>
        <taxon>Alicyclobacillaceae</taxon>
        <taxon>Tumebacillus</taxon>
    </lineage>
</organism>
<dbReference type="InterPro" id="IPR011701">
    <property type="entry name" value="MFS"/>
</dbReference>
<gene>
    <name evidence="9" type="ORF">ACFSOY_01955</name>
</gene>
<dbReference type="InterPro" id="IPR001958">
    <property type="entry name" value="Tet-R_TetA/multi-R_MdtG-like"/>
</dbReference>
<keyword evidence="5 7" id="KW-1133">Transmembrane helix</keyword>
<keyword evidence="6 7" id="KW-0472">Membrane</keyword>
<comment type="caution">
    <text evidence="9">The sequence shown here is derived from an EMBL/GenBank/DDBJ whole genome shotgun (WGS) entry which is preliminary data.</text>
</comment>
<dbReference type="Gene3D" id="1.20.1250.20">
    <property type="entry name" value="MFS general substrate transporter like domains"/>
    <property type="match status" value="2"/>
</dbReference>
<dbReference type="EMBL" id="JBHUIO010000002">
    <property type="protein sequence ID" value="MFD2168782.1"/>
    <property type="molecule type" value="Genomic_DNA"/>
</dbReference>
<dbReference type="Proteomes" id="UP001597343">
    <property type="component" value="Unassembled WGS sequence"/>
</dbReference>
<accession>A0ABW4ZS46</accession>
<proteinExistence type="predicted"/>
<evidence type="ECO:0000313" key="9">
    <source>
        <dbReference type="EMBL" id="MFD2168782.1"/>
    </source>
</evidence>
<dbReference type="RefSeq" id="WP_386043805.1">
    <property type="nucleotide sequence ID" value="NZ_JBHUIO010000002.1"/>
</dbReference>
<evidence type="ECO:0000256" key="5">
    <source>
        <dbReference type="ARBA" id="ARBA00022989"/>
    </source>
</evidence>
<feature type="transmembrane region" description="Helical" evidence="7">
    <location>
        <begin position="108"/>
        <end position="129"/>
    </location>
</feature>
<dbReference type="PANTHER" id="PTHR23517">
    <property type="entry name" value="RESISTANCE PROTEIN MDTM, PUTATIVE-RELATED-RELATED"/>
    <property type="match status" value="1"/>
</dbReference>
<evidence type="ECO:0000256" key="7">
    <source>
        <dbReference type="SAM" id="Phobius"/>
    </source>
</evidence>
<evidence type="ECO:0000256" key="3">
    <source>
        <dbReference type="ARBA" id="ARBA00022475"/>
    </source>
</evidence>
<name>A0ABW4ZS46_9BACL</name>
<feature type="transmembrane region" description="Helical" evidence="7">
    <location>
        <begin position="141"/>
        <end position="164"/>
    </location>
</feature>
<evidence type="ECO:0000256" key="4">
    <source>
        <dbReference type="ARBA" id="ARBA00022692"/>
    </source>
</evidence>
<evidence type="ECO:0000256" key="6">
    <source>
        <dbReference type="ARBA" id="ARBA00023136"/>
    </source>
</evidence>